<comment type="caution">
    <text evidence="7">The sequence shown here is derived from an EMBL/GenBank/DDBJ whole genome shotgun (WGS) entry which is preliminary data.</text>
</comment>
<reference evidence="7 8" key="1">
    <citation type="submission" date="2024-04" db="EMBL/GenBank/DDBJ databases">
        <authorList>
            <person name="Rising A."/>
            <person name="Reimegard J."/>
            <person name="Sonavane S."/>
            <person name="Akerstrom W."/>
            <person name="Nylinder S."/>
            <person name="Hedman E."/>
            <person name="Kallberg Y."/>
        </authorList>
    </citation>
    <scope>NUCLEOTIDE SEQUENCE [LARGE SCALE GENOMIC DNA]</scope>
</reference>
<evidence type="ECO:0000256" key="1">
    <source>
        <dbReference type="ARBA" id="ARBA00004496"/>
    </source>
</evidence>
<dbReference type="Gene3D" id="1.10.238.10">
    <property type="entry name" value="EF-hand"/>
    <property type="match status" value="1"/>
</dbReference>
<dbReference type="InterPro" id="IPR002048">
    <property type="entry name" value="EF_hand_dom"/>
</dbReference>
<dbReference type="Pfam" id="PF13499">
    <property type="entry name" value="EF-hand_7"/>
    <property type="match status" value="2"/>
</dbReference>
<evidence type="ECO:0000256" key="5">
    <source>
        <dbReference type="ARBA" id="ARBA00022837"/>
    </source>
</evidence>
<evidence type="ECO:0000256" key="2">
    <source>
        <dbReference type="ARBA" id="ARBA00022490"/>
    </source>
</evidence>
<dbReference type="PANTHER" id="PTHR46212">
    <property type="entry name" value="PEFLIN"/>
    <property type="match status" value="1"/>
</dbReference>
<keyword evidence="2" id="KW-0963">Cytoplasm</keyword>
<comment type="subcellular location">
    <subcellularLocation>
        <location evidence="1">Cytoplasm</location>
    </subcellularLocation>
</comment>
<dbReference type="Proteomes" id="UP001497382">
    <property type="component" value="Unassembled WGS sequence"/>
</dbReference>
<dbReference type="SUPFAM" id="SSF47473">
    <property type="entry name" value="EF-hand"/>
    <property type="match status" value="1"/>
</dbReference>
<dbReference type="SMART" id="SM00054">
    <property type="entry name" value="EFh"/>
    <property type="match status" value="4"/>
</dbReference>
<evidence type="ECO:0000256" key="3">
    <source>
        <dbReference type="ARBA" id="ARBA00022723"/>
    </source>
</evidence>
<dbReference type="GO" id="GO:0048306">
    <property type="term" value="F:calcium-dependent protein binding"/>
    <property type="evidence" value="ECO:0007669"/>
    <property type="project" value="UniProtKB-ARBA"/>
</dbReference>
<feature type="domain" description="EF-hand" evidence="6">
    <location>
        <begin position="73"/>
        <end position="108"/>
    </location>
</feature>
<protein>
    <recommendedName>
        <fullName evidence="6">EF-hand domain-containing protein</fullName>
    </recommendedName>
</protein>
<dbReference type="GO" id="GO:0005509">
    <property type="term" value="F:calcium ion binding"/>
    <property type="evidence" value="ECO:0007669"/>
    <property type="project" value="InterPro"/>
</dbReference>
<gene>
    <name evidence="7" type="ORF">LARSCL_LOCUS6578</name>
</gene>
<dbReference type="GO" id="GO:0005737">
    <property type="term" value="C:cytoplasm"/>
    <property type="evidence" value="ECO:0007669"/>
    <property type="project" value="UniProtKB-SubCell"/>
</dbReference>
<dbReference type="AlphaFoldDB" id="A0AAV1ZR23"/>
<feature type="domain" description="EF-hand" evidence="6">
    <location>
        <begin position="6"/>
        <end position="41"/>
    </location>
</feature>
<proteinExistence type="predicted"/>
<evidence type="ECO:0000256" key="4">
    <source>
        <dbReference type="ARBA" id="ARBA00022737"/>
    </source>
</evidence>
<accession>A0AAV1ZR23</accession>
<feature type="domain" description="EF-hand" evidence="6">
    <location>
        <begin position="139"/>
        <end position="176"/>
    </location>
</feature>
<keyword evidence="4" id="KW-0677">Repeat</keyword>
<evidence type="ECO:0000259" key="6">
    <source>
        <dbReference type="PROSITE" id="PS50222"/>
    </source>
</evidence>
<dbReference type="EMBL" id="CAXIEN010000063">
    <property type="protein sequence ID" value="CAL1272778.1"/>
    <property type="molecule type" value="Genomic_DNA"/>
</dbReference>
<organism evidence="7 8">
    <name type="scientific">Larinioides sclopetarius</name>
    <dbReference type="NCBI Taxonomy" id="280406"/>
    <lineage>
        <taxon>Eukaryota</taxon>
        <taxon>Metazoa</taxon>
        <taxon>Ecdysozoa</taxon>
        <taxon>Arthropoda</taxon>
        <taxon>Chelicerata</taxon>
        <taxon>Arachnida</taxon>
        <taxon>Araneae</taxon>
        <taxon>Araneomorphae</taxon>
        <taxon>Entelegynae</taxon>
        <taxon>Araneoidea</taxon>
        <taxon>Araneidae</taxon>
        <taxon>Larinioides</taxon>
    </lineage>
</organism>
<dbReference type="PANTHER" id="PTHR46212:SF9">
    <property type="entry name" value="PROGRAMMED CELL DEATH PROTEIN 6"/>
    <property type="match status" value="1"/>
</dbReference>
<evidence type="ECO:0000313" key="7">
    <source>
        <dbReference type="EMBL" id="CAL1272778.1"/>
    </source>
</evidence>
<evidence type="ECO:0000313" key="8">
    <source>
        <dbReference type="Proteomes" id="UP001497382"/>
    </source>
</evidence>
<keyword evidence="8" id="KW-1185">Reference proteome</keyword>
<dbReference type="InterPro" id="IPR011992">
    <property type="entry name" value="EF-hand-dom_pair"/>
</dbReference>
<dbReference type="CDD" id="cd16183">
    <property type="entry name" value="EFh_PEF_ALG-2"/>
    <property type="match status" value="1"/>
</dbReference>
<name>A0AAV1ZR23_9ARAC</name>
<dbReference type="PROSITE" id="PS00018">
    <property type="entry name" value="EF_HAND_1"/>
    <property type="match status" value="2"/>
</dbReference>
<dbReference type="PROSITE" id="PS50222">
    <property type="entry name" value="EF_HAND_2"/>
    <property type="match status" value="3"/>
</dbReference>
<sequence length="176" mass="20401">MATPVPDRQYLWNIYQGVDKDRSGQISATELQTALSNGTWRPFNPETVRLMIGMFDKDGNGTINFEEFCHLWKYITDWLNCFKSFDRDNSGTIDKNELKTAFASFGFRLSDAFYDLVVKKFDRNQANSITFDDYIQVCVTLQSLTAAFRSYDKDMTGVITIGYEDFLMMVVRTMFQ</sequence>
<keyword evidence="5" id="KW-0106">Calcium</keyword>
<dbReference type="InterPro" id="IPR051426">
    <property type="entry name" value="Peflin/Sorcin_CaBP"/>
</dbReference>
<keyword evidence="3" id="KW-0479">Metal-binding</keyword>
<dbReference type="FunFam" id="1.10.238.10:FF:000178">
    <property type="entry name" value="Calmodulin-2 A"/>
    <property type="match status" value="1"/>
</dbReference>
<dbReference type="GO" id="GO:0043226">
    <property type="term" value="C:organelle"/>
    <property type="evidence" value="ECO:0007669"/>
    <property type="project" value="UniProtKB-ARBA"/>
</dbReference>
<dbReference type="InterPro" id="IPR018247">
    <property type="entry name" value="EF_Hand_1_Ca_BS"/>
</dbReference>